<sequence>MSHLQSRPIAIIARKLFALFGADYEAFRYQSFVLQKQCEKFARKIFEPMGIDYWSKPAIFDMDNKLQKYLSYSNGFFIEAGANNGFDQSNTYYLEKFKNWQGVLIEPIPELYEQCVAERTQSRVFNCALVSQDYDQPTLKMKYIGLMSMVSGLFQDKEKEKVHVEVGVKIQGKLSTYEIEVPARTLTSILEQVGAENIDFFSLDVEQFELEVLKGLDLSRYRPKYFLIETNQKQSIDDYLENYYVQIDQLTFHDYLYQRKDDLSDNCPS</sequence>
<dbReference type="PANTHER" id="PTHR34009">
    <property type="entry name" value="PROTEIN STAR"/>
    <property type="match status" value="1"/>
</dbReference>
<dbReference type="SUPFAM" id="SSF53335">
    <property type="entry name" value="S-adenosyl-L-methionine-dependent methyltransferases"/>
    <property type="match status" value="1"/>
</dbReference>
<dbReference type="GO" id="GO:0005737">
    <property type="term" value="C:cytoplasm"/>
    <property type="evidence" value="ECO:0007669"/>
    <property type="project" value="GOC"/>
</dbReference>
<gene>
    <name evidence="2" type="ORF">KA717_07115</name>
</gene>
<dbReference type="InterPro" id="IPR053202">
    <property type="entry name" value="EGF_Rcpt_Signaling_Reg"/>
</dbReference>
<evidence type="ECO:0000313" key="2">
    <source>
        <dbReference type="EMBL" id="UXE62523.1"/>
    </source>
</evidence>
<accession>A0A977KZ43</accession>
<feature type="domain" description="Methyltransferase FkbM" evidence="1">
    <location>
        <begin position="80"/>
        <end position="235"/>
    </location>
</feature>
<organism evidence="2">
    <name type="scientific">Woronichinia naegeliana WA131</name>
    <dbReference type="NCBI Taxonomy" id="2824559"/>
    <lineage>
        <taxon>Bacteria</taxon>
        <taxon>Bacillati</taxon>
        <taxon>Cyanobacteriota</taxon>
        <taxon>Cyanophyceae</taxon>
        <taxon>Synechococcales</taxon>
        <taxon>Coelosphaeriaceae</taxon>
        <taxon>Woronichinia</taxon>
    </lineage>
</organism>
<dbReference type="InterPro" id="IPR006342">
    <property type="entry name" value="FkbM_mtfrase"/>
</dbReference>
<dbReference type="Pfam" id="PF05050">
    <property type="entry name" value="Methyltransf_21"/>
    <property type="match status" value="1"/>
</dbReference>
<dbReference type="InterPro" id="IPR029063">
    <property type="entry name" value="SAM-dependent_MTases_sf"/>
</dbReference>
<proteinExistence type="predicted"/>
<keyword evidence="2" id="KW-0808">Transferase</keyword>
<name>A0A977KZ43_9CYAN</name>
<dbReference type="PANTHER" id="PTHR34009:SF2">
    <property type="entry name" value="PROTEIN STAR"/>
    <property type="match status" value="1"/>
</dbReference>
<dbReference type="GO" id="GO:0016197">
    <property type="term" value="P:endosomal transport"/>
    <property type="evidence" value="ECO:0007669"/>
    <property type="project" value="TreeGrafter"/>
</dbReference>
<dbReference type="KEGG" id="wna:KA717_07115"/>
<keyword evidence="2" id="KW-0489">Methyltransferase</keyword>
<dbReference type="GO" id="GO:0006888">
    <property type="term" value="P:endoplasmic reticulum to Golgi vesicle-mediated transport"/>
    <property type="evidence" value="ECO:0007669"/>
    <property type="project" value="TreeGrafter"/>
</dbReference>
<dbReference type="Proteomes" id="UP001065613">
    <property type="component" value="Chromosome"/>
</dbReference>
<evidence type="ECO:0000259" key="1">
    <source>
        <dbReference type="Pfam" id="PF05050"/>
    </source>
</evidence>
<dbReference type="GO" id="GO:0032259">
    <property type="term" value="P:methylation"/>
    <property type="evidence" value="ECO:0007669"/>
    <property type="project" value="UniProtKB-KW"/>
</dbReference>
<reference evidence="2" key="1">
    <citation type="submission" date="2021-04" db="EMBL/GenBank/DDBJ databases">
        <title>Genome sequence of Woronichinia naegeliana from Washington state freshwater lake bloom.</title>
        <authorList>
            <person name="Dreher T.W."/>
        </authorList>
    </citation>
    <scope>NUCLEOTIDE SEQUENCE</scope>
    <source>
        <strain evidence="2">WA131</strain>
    </source>
</reference>
<dbReference type="Gene3D" id="3.40.50.150">
    <property type="entry name" value="Vaccinia Virus protein VP39"/>
    <property type="match status" value="1"/>
</dbReference>
<dbReference type="GO" id="GO:0005886">
    <property type="term" value="C:plasma membrane"/>
    <property type="evidence" value="ECO:0007669"/>
    <property type="project" value="TreeGrafter"/>
</dbReference>
<dbReference type="GO" id="GO:0008168">
    <property type="term" value="F:methyltransferase activity"/>
    <property type="evidence" value="ECO:0007669"/>
    <property type="project" value="UniProtKB-KW"/>
</dbReference>
<dbReference type="AlphaFoldDB" id="A0A977KZ43"/>
<dbReference type="EMBL" id="CP073041">
    <property type="protein sequence ID" value="UXE62523.1"/>
    <property type="molecule type" value="Genomic_DNA"/>
</dbReference>
<dbReference type="NCBIfam" id="TIGR01444">
    <property type="entry name" value="fkbM_fam"/>
    <property type="match status" value="1"/>
</dbReference>
<protein>
    <submittedName>
        <fullName evidence="2">FkbM family methyltransferase</fullName>
    </submittedName>
</protein>